<evidence type="ECO:0000313" key="2">
    <source>
        <dbReference type="Proteomes" id="UP000054359"/>
    </source>
</evidence>
<dbReference type="Proteomes" id="UP000054359">
    <property type="component" value="Unassembled WGS sequence"/>
</dbReference>
<accession>A0A087T5C7</accession>
<organism evidence="1 2">
    <name type="scientific">Stegodyphus mimosarum</name>
    <name type="common">African social velvet spider</name>
    <dbReference type="NCBI Taxonomy" id="407821"/>
    <lineage>
        <taxon>Eukaryota</taxon>
        <taxon>Metazoa</taxon>
        <taxon>Ecdysozoa</taxon>
        <taxon>Arthropoda</taxon>
        <taxon>Chelicerata</taxon>
        <taxon>Arachnida</taxon>
        <taxon>Araneae</taxon>
        <taxon>Araneomorphae</taxon>
        <taxon>Entelegynae</taxon>
        <taxon>Eresoidea</taxon>
        <taxon>Eresidae</taxon>
        <taxon>Stegodyphus</taxon>
    </lineage>
</organism>
<gene>
    <name evidence="1" type="ORF">X975_18655</name>
</gene>
<protein>
    <submittedName>
        <fullName evidence="1">Uncharacterized protein</fullName>
    </submittedName>
</protein>
<name>A0A087T5C7_STEMI</name>
<sequence>MWILSAMHHTQFPDRRYMCGYRIPDSDAQNKMYVVSGISEWGLLKFICCSVWLS</sequence>
<dbReference type="EMBL" id="KK113492">
    <property type="protein sequence ID" value="KFM60316.1"/>
    <property type="molecule type" value="Genomic_DNA"/>
</dbReference>
<reference evidence="1 2" key="1">
    <citation type="submission" date="2013-11" db="EMBL/GenBank/DDBJ databases">
        <title>Genome sequencing of Stegodyphus mimosarum.</title>
        <authorList>
            <person name="Bechsgaard J."/>
        </authorList>
    </citation>
    <scope>NUCLEOTIDE SEQUENCE [LARGE SCALE GENOMIC DNA]</scope>
</reference>
<keyword evidence="2" id="KW-1185">Reference proteome</keyword>
<dbReference type="AlphaFoldDB" id="A0A087T5C7"/>
<evidence type="ECO:0000313" key="1">
    <source>
        <dbReference type="EMBL" id="KFM60316.1"/>
    </source>
</evidence>
<proteinExistence type="predicted"/>
<feature type="non-terminal residue" evidence="1">
    <location>
        <position position="54"/>
    </location>
</feature>